<dbReference type="EMBL" id="CP027033">
    <property type="protein sequence ID" value="AXR81625.1"/>
    <property type="molecule type" value="Genomic_DNA"/>
</dbReference>
<dbReference type="Proteomes" id="UP000258613">
    <property type="component" value="Chromosome"/>
</dbReference>
<evidence type="ECO:0000313" key="3">
    <source>
        <dbReference type="Proteomes" id="UP000258613"/>
    </source>
</evidence>
<feature type="region of interest" description="Disordered" evidence="1">
    <location>
        <begin position="108"/>
        <end position="307"/>
    </location>
</feature>
<reference evidence="3" key="1">
    <citation type="submission" date="2018-02" db="EMBL/GenBank/DDBJ databases">
        <title>Phenotypic and genomic properties of facultatively anaerobic sulfur-reducing natronoarchaea from hypersaline soda lakes.</title>
        <authorList>
            <person name="Sorokin D.Y."/>
            <person name="Kublanov I.V."/>
            <person name="Roman P."/>
            <person name="Sinninghe Damste J.S."/>
            <person name="Golyshin P.N."/>
            <person name="Rojo D."/>
            <person name="Ciordia S."/>
            <person name="Mena M.D.C."/>
            <person name="Ferrer M."/>
            <person name="Messina E."/>
            <person name="Smedile F."/>
            <person name="La Spada G."/>
            <person name="La Cono V."/>
            <person name="Yakimov M.M."/>
        </authorList>
    </citation>
    <scope>NUCLEOTIDE SEQUENCE [LARGE SCALE GENOMIC DNA]</scope>
    <source>
        <strain evidence="3">AArc-Mg</strain>
    </source>
</reference>
<dbReference type="GeneID" id="37642096"/>
<dbReference type="AlphaFoldDB" id="A0A346PQ30"/>
<dbReference type="KEGG" id="nag:AArcMg_1613"/>
<proteinExistence type="predicted"/>
<evidence type="ECO:0000256" key="1">
    <source>
        <dbReference type="SAM" id="MobiDB-lite"/>
    </source>
</evidence>
<organism evidence="2 3">
    <name type="scientific">Natrarchaeobaculum sulfurireducens</name>
    <dbReference type="NCBI Taxonomy" id="2044521"/>
    <lineage>
        <taxon>Archaea</taxon>
        <taxon>Methanobacteriati</taxon>
        <taxon>Methanobacteriota</taxon>
        <taxon>Stenosarchaea group</taxon>
        <taxon>Halobacteria</taxon>
        <taxon>Halobacteriales</taxon>
        <taxon>Natrialbaceae</taxon>
        <taxon>Natrarchaeobaculum</taxon>
    </lineage>
</organism>
<name>A0A346PQ30_9EURY</name>
<feature type="compositionally biased region" description="Acidic residues" evidence="1">
    <location>
        <begin position="119"/>
        <end position="133"/>
    </location>
</feature>
<sequence length="307" mass="32378">MSQTKRERVTDMLETADRESGALLSTDEALADGSLLEVAEAASEFLESNDPQAVLEAVGLDMLPDGSEPESIPAAIVRGDEREVEALKRMMNLAKLADDADGDALADATAPLRDRLDDAAELEGETAEADGDATSESGANDADDATDNSEEDDDQVDETDAADDADDSGSVLESLADGLVGDESTAEEATAEETADVGDALEDAVRSSVTEFGDDVQRLRDRLETARTDESAEEKAGEDDDERTAEDENASEAGESDDLLEVDLGGDRADHSSSRGVVRHSTVAPSPSDRADMKGTARFSTMPEKND</sequence>
<evidence type="ECO:0000313" key="2">
    <source>
        <dbReference type="EMBL" id="AXR81625.1"/>
    </source>
</evidence>
<feature type="compositionally biased region" description="Basic and acidic residues" evidence="1">
    <location>
        <begin position="215"/>
        <end position="235"/>
    </location>
</feature>
<dbReference type="OrthoDB" id="205583at2157"/>
<gene>
    <name evidence="2" type="ORF">AArcMg_1613</name>
</gene>
<keyword evidence="3" id="KW-1185">Reference proteome</keyword>
<protein>
    <submittedName>
        <fullName evidence="2">Outer membrane protein-related peptidoglycan-associated (Lipo)proteins</fullName>
    </submittedName>
</protein>
<dbReference type="RefSeq" id="WP_117370021.1">
    <property type="nucleotide sequence ID" value="NZ_CP027033.1"/>
</dbReference>
<feature type="compositionally biased region" description="Acidic residues" evidence="1">
    <location>
        <begin position="141"/>
        <end position="167"/>
    </location>
</feature>
<accession>A0A346PQ30</accession>
<feature type="compositionally biased region" description="Acidic residues" evidence="1">
    <location>
        <begin position="236"/>
        <end position="261"/>
    </location>
</feature>
<feature type="compositionally biased region" description="Acidic residues" evidence="1">
    <location>
        <begin position="184"/>
        <end position="202"/>
    </location>
</feature>